<keyword evidence="3" id="KW-0732">Signal</keyword>
<evidence type="ECO:0000313" key="6">
    <source>
        <dbReference type="Proteomes" id="UP000663854"/>
    </source>
</evidence>
<keyword evidence="2" id="KW-1133">Transmembrane helix</keyword>
<evidence type="ECO:0000313" key="4">
    <source>
        <dbReference type="EMBL" id="CAF0990383.1"/>
    </source>
</evidence>
<evidence type="ECO:0000256" key="1">
    <source>
        <dbReference type="SAM" id="MobiDB-lite"/>
    </source>
</evidence>
<dbReference type="AlphaFoldDB" id="A0A814G1E4"/>
<evidence type="ECO:0000256" key="2">
    <source>
        <dbReference type="SAM" id="Phobius"/>
    </source>
</evidence>
<evidence type="ECO:0008006" key="8">
    <source>
        <dbReference type="Google" id="ProtNLM"/>
    </source>
</evidence>
<sequence>MLHPIFVIIFVLLPQYVHNSCCRLPFTDGECQINRKGPHRYQIMPDRHSGLVTESTECYINDFDANYRKLIIKKNYCNDCPGLLIFHTNSSEIFLFPEYLERILEGRTQIQRKNVVILTTSLIGAYDLDFTFFSRYYSSRPINEVPSLYVDLQLPVYDPKQEIQPSLRLRLPNYNNDKEGLSKISRQELIYNGQTMSNVHQLPYIYHFDIEKHRHPPSQCTLYDVQVSSSSLIWKMLASEVSACHTNMSYFGRNQCFATGFTRLFCPIEESISLDDRLQLSSYFNTTNKVERLTIAVTGGRHIDMFLSNDQMTPAEQVKILLLQGHLIVADINTNLPIRVEYGWNCDDFSLVVPAGFSATRYRRFDGENLAIYEGNSIVPLPRCFRVIPNLVQIPSSSITSTLSSSTIDVKSDEKQIITSSLSEIKIIIQLNLTNITKDNQQNTSSNYWNIFPDYDYLAYGTIILLVLVALIPLCLLVFYIVYCSQHGKSKSTLKHGSHTNPAYNSSKDDPNDISVLSYVNKSTQTTDNPIRI</sequence>
<feature type="chain" id="PRO_5036410112" description="Envelope protein" evidence="3">
    <location>
        <begin position="20"/>
        <end position="533"/>
    </location>
</feature>
<reference evidence="4" key="1">
    <citation type="submission" date="2021-02" db="EMBL/GenBank/DDBJ databases">
        <authorList>
            <person name="Nowell W R."/>
        </authorList>
    </citation>
    <scope>NUCLEOTIDE SEQUENCE</scope>
</reference>
<dbReference type="Proteomes" id="UP000663870">
    <property type="component" value="Unassembled WGS sequence"/>
</dbReference>
<accession>A0A814G1E4</accession>
<keyword evidence="7" id="KW-1185">Reference proteome</keyword>
<feature type="signal peptide" evidence="3">
    <location>
        <begin position="1"/>
        <end position="19"/>
    </location>
</feature>
<organism evidence="4 6">
    <name type="scientific">Rotaria sordida</name>
    <dbReference type="NCBI Taxonomy" id="392033"/>
    <lineage>
        <taxon>Eukaryota</taxon>
        <taxon>Metazoa</taxon>
        <taxon>Spiralia</taxon>
        <taxon>Gnathifera</taxon>
        <taxon>Rotifera</taxon>
        <taxon>Eurotatoria</taxon>
        <taxon>Bdelloidea</taxon>
        <taxon>Philodinida</taxon>
        <taxon>Philodinidae</taxon>
        <taxon>Rotaria</taxon>
    </lineage>
</organism>
<name>A0A814G1E4_9BILA</name>
<dbReference type="EMBL" id="CAJNOH010000299">
    <property type="protein sequence ID" value="CAF0990383.1"/>
    <property type="molecule type" value="Genomic_DNA"/>
</dbReference>
<dbReference type="Proteomes" id="UP000663854">
    <property type="component" value="Unassembled WGS sequence"/>
</dbReference>
<keyword evidence="2" id="KW-0472">Membrane</keyword>
<feature type="region of interest" description="Disordered" evidence="1">
    <location>
        <begin position="490"/>
        <end position="510"/>
    </location>
</feature>
<proteinExistence type="predicted"/>
<protein>
    <recommendedName>
        <fullName evidence="8">Envelope protein</fullName>
    </recommendedName>
</protein>
<feature type="transmembrane region" description="Helical" evidence="2">
    <location>
        <begin position="457"/>
        <end position="483"/>
    </location>
</feature>
<gene>
    <name evidence="5" type="ORF">JXQ802_LOCUS17344</name>
    <name evidence="4" type="ORF">PYM288_LOCUS14084</name>
</gene>
<evidence type="ECO:0000313" key="7">
    <source>
        <dbReference type="Proteomes" id="UP000663870"/>
    </source>
</evidence>
<dbReference type="EMBL" id="CAJNOL010000437">
    <property type="protein sequence ID" value="CAF1064407.1"/>
    <property type="molecule type" value="Genomic_DNA"/>
</dbReference>
<keyword evidence="2" id="KW-0812">Transmembrane</keyword>
<evidence type="ECO:0000256" key="3">
    <source>
        <dbReference type="SAM" id="SignalP"/>
    </source>
</evidence>
<comment type="caution">
    <text evidence="4">The sequence shown here is derived from an EMBL/GenBank/DDBJ whole genome shotgun (WGS) entry which is preliminary data.</text>
</comment>
<evidence type="ECO:0000313" key="5">
    <source>
        <dbReference type="EMBL" id="CAF1064407.1"/>
    </source>
</evidence>